<accession>A0A8S5Q8Y2</accession>
<reference evidence="1" key="1">
    <citation type="journal article" date="2021" name="Proc. Natl. Acad. Sci. U.S.A.">
        <title>A Catalog of Tens of Thousands of Viruses from Human Metagenomes Reveals Hidden Associations with Chronic Diseases.</title>
        <authorList>
            <person name="Tisza M.J."/>
            <person name="Buck C.B."/>
        </authorList>
    </citation>
    <scope>NUCLEOTIDE SEQUENCE</scope>
    <source>
        <strain evidence="1">CtZ5d16</strain>
    </source>
</reference>
<organism evidence="1">
    <name type="scientific">Podoviridae sp. ctZ5d16</name>
    <dbReference type="NCBI Taxonomy" id="2825257"/>
    <lineage>
        <taxon>Viruses</taxon>
        <taxon>Duplodnaviria</taxon>
        <taxon>Heunggongvirae</taxon>
        <taxon>Uroviricota</taxon>
        <taxon>Caudoviricetes</taxon>
    </lineage>
</organism>
<dbReference type="EMBL" id="BK015606">
    <property type="protein sequence ID" value="DAE15504.1"/>
    <property type="molecule type" value="Genomic_DNA"/>
</dbReference>
<sequence>MSLTIHRYFCLLRTRPAYRKDRPVNKDISVWG</sequence>
<name>A0A8S5Q8Y2_9CAUD</name>
<proteinExistence type="predicted"/>
<evidence type="ECO:0000313" key="1">
    <source>
        <dbReference type="EMBL" id="DAE15504.1"/>
    </source>
</evidence>
<protein>
    <submittedName>
        <fullName evidence="1">Uncharacterized protein</fullName>
    </submittedName>
</protein>